<feature type="chain" id="PRO_5037181015" evidence="2">
    <location>
        <begin position="16"/>
        <end position="208"/>
    </location>
</feature>
<feature type="compositionally biased region" description="Low complexity" evidence="1">
    <location>
        <begin position="65"/>
        <end position="82"/>
    </location>
</feature>
<reference evidence="4" key="1">
    <citation type="submission" date="2022-11" db="UniProtKB">
        <authorList>
            <consortium name="WormBaseParasite"/>
        </authorList>
    </citation>
    <scope>IDENTIFICATION</scope>
</reference>
<feature type="compositionally biased region" description="Polar residues" evidence="1">
    <location>
        <begin position="110"/>
        <end position="129"/>
    </location>
</feature>
<organism evidence="3 4">
    <name type="scientific">Panagrolaimus davidi</name>
    <dbReference type="NCBI Taxonomy" id="227884"/>
    <lineage>
        <taxon>Eukaryota</taxon>
        <taxon>Metazoa</taxon>
        <taxon>Ecdysozoa</taxon>
        <taxon>Nematoda</taxon>
        <taxon>Chromadorea</taxon>
        <taxon>Rhabditida</taxon>
        <taxon>Tylenchina</taxon>
        <taxon>Panagrolaimomorpha</taxon>
        <taxon>Panagrolaimoidea</taxon>
        <taxon>Panagrolaimidae</taxon>
        <taxon>Panagrolaimus</taxon>
    </lineage>
</organism>
<feature type="region of interest" description="Disordered" evidence="1">
    <location>
        <begin position="41"/>
        <end position="135"/>
    </location>
</feature>
<sequence length="208" mass="20871">MKLILIFLIIALTECKIFRYRRSSILEAACKRKPFLGFCKDGSGSRTKINPSRPLPFRPQPSRPSPTRTSRPQPTRPKSSQPFPFGASERFGGRLGGGDFDRSDRLEATGGNSNWRKISGTNRPSTVSESLGLGGGGGGGGGGIGVGSGVGVGVPGVGPIGVNSGLGIGGGGLGLGNGGLFGISSGLGIGIPGVGPIGVSSGLGIGRK</sequence>
<evidence type="ECO:0000256" key="2">
    <source>
        <dbReference type="SAM" id="SignalP"/>
    </source>
</evidence>
<name>A0A914Q0L0_9BILA</name>
<evidence type="ECO:0000313" key="3">
    <source>
        <dbReference type="Proteomes" id="UP000887578"/>
    </source>
</evidence>
<feature type="signal peptide" evidence="2">
    <location>
        <begin position="1"/>
        <end position="15"/>
    </location>
</feature>
<dbReference type="Proteomes" id="UP000887578">
    <property type="component" value="Unplaced"/>
</dbReference>
<keyword evidence="2" id="KW-0732">Signal</keyword>
<feature type="compositionally biased region" description="Pro residues" evidence="1">
    <location>
        <begin position="53"/>
        <end position="64"/>
    </location>
</feature>
<evidence type="ECO:0000256" key="1">
    <source>
        <dbReference type="SAM" id="MobiDB-lite"/>
    </source>
</evidence>
<accession>A0A914Q0L0</accession>
<dbReference type="AlphaFoldDB" id="A0A914Q0L0"/>
<proteinExistence type="predicted"/>
<keyword evidence="3" id="KW-1185">Reference proteome</keyword>
<protein>
    <submittedName>
        <fullName evidence="4">Uncharacterized protein</fullName>
    </submittedName>
</protein>
<dbReference type="WBParaSite" id="PDA_v2.g24233.t1">
    <property type="protein sequence ID" value="PDA_v2.g24233.t1"/>
    <property type="gene ID" value="PDA_v2.g24233"/>
</dbReference>
<evidence type="ECO:0000313" key="4">
    <source>
        <dbReference type="WBParaSite" id="PDA_v2.g24233.t1"/>
    </source>
</evidence>